<accession>F1ZAX4</accession>
<dbReference type="EMBL" id="AEWJ01000044">
    <property type="protein sequence ID" value="EGD58248.1"/>
    <property type="molecule type" value="Genomic_DNA"/>
</dbReference>
<protein>
    <recommendedName>
        <fullName evidence="3">Polymerase nucleotidyl transferase domain-containing protein</fullName>
    </recommendedName>
</protein>
<dbReference type="SUPFAM" id="SSF81301">
    <property type="entry name" value="Nucleotidyltransferase"/>
    <property type="match status" value="1"/>
</dbReference>
<dbReference type="HOGENOM" id="CLU_1873757_0_0_5"/>
<reference evidence="1 2" key="1">
    <citation type="journal article" date="2012" name="J. Bacteriol.">
        <title>Draft Genome Sequence of Novosphingobium nitrogenifigens Y88T.</title>
        <authorList>
            <person name="Strabala T.J."/>
            <person name="Macdonald L."/>
            <person name="Liu V."/>
            <person name="Smit A.M."/>
        </authorList>
    </citation>
    <scope>NUCLEOTIDE SEQUENCE [LARGE SCALE GENOMIC DNA]</scope>
    <source>
        <strain evidence="1 2">DSM 19370</strain>
    </source>
</reference>
<evidence type="ECO:0008006" key="3">
    <source>
        <dbReference type="Google" id="ProtNLM"/>
    </source>
</evidence>
<dbReference type="AlphaFoldDB" id="F1ZAX4"/>
<gene>
    <name evidence="1" type="ORF">Y88_0300</name>
</gene>
<keyword evidence="2" id="KW-1185">Reference proteome</keyword>
<dbReference type="InterPro" id="IPR053860">
    <property type="entry name" value="DUF6932"/>
</dbReference>
<dbReference type="InParanoid" id="F1ZAX4"/>
<organism evidence="1 2">
    <name type="scientific">Novosphingobium nitrogenifigens DSM 19370</name>
    <dbReference type="NCBI Taxonomy" id="983920"/>
    <lineage>
        <taxon>Bacteria</taxon>
        <taxon>Pseudomonadati</taxon>
        <taxon>Pseudomonadota</taxon>
        <taxon>Alphaproteobacteria</taxon>
        <taxon>Sphingomonadales</taxon>
        <taxon>Sphingomonadaceae</taxon>
        <taxon>Novosphingobium</taxon>
    </lineage>
</organism>
<proteinExistence type="predicted"/>
<name>F1ZAX4_9SPHN</name>
<dbReference type="InterPro" id="IPR043519">
    <property type="entry name" value="NT_sf"/>
</dbReference>
<evidence type="ECO:0000313" key="2">
    <source>
        <dbReference type="Proteomes" id="UP000004728"/>
    </source>
</evidence>
<evidence type="ECO:0000313" key="1">
    <source>
        <dbReference type="EMBL" id="EGD58248.1"/>
    </source>
</evidence>
<comment type="caution">
    <text evidence="1">The sequence shown here is derived from an EMBL/GenBank/DDBJ whole genome shotgun (WGS) entry which is preliminary data.</text>
</comment>
<dbReference type="RefSeq" id="WP_008067124.1">
    <property type="nucleotide sequence ID" value="NZ_AQWK01000006.1"/>
</dbReference>
<dbReference type="Proteomes" id="UP000004728">
    <property type="component" value="Unassembled WGS sequence"/>
</dbReference>
<sequence>MNLAEFEGRYGATERRRYLIGLLKNELDHIVAQQWLYSVFVFGSLVNSDKDEPGDIDVLLCISKPFGADPWSKITASDDIHIKSCQLSPNFDPEARALPSLRPCHGVEEMVRLFNESTKNTDENIEISADQCIEVTL</sequence>
<dbReference type="Pfam" id="PF22014">
    <property type="entry name" value="DUF6932"/>
    <property type="match status" value="1"/>
</dbReference>